<keyword evidence="7" id="KW-0811">Translocation</keyword>
<keyword evidence="3" id="KW-0813">Transport</keyword>
<evidence type="ECO:0008006" key="11">
    <source>
        <dbReference type="Google" id="ProtNLM"/>
    </source>
</evidence>
<dbReference type="GO" id="GO:0009306">
    <property type="term" value="P:protein secretion"/>
    <property type="evidence" value="ECO:0007669"/>
    <property type="project" value="InterPro"/>
</dbReference>
<comment type="caution">
    <text evidence="10">The sequence shown here is derived from an EMBL/GenBank/DDBJ whole genome shotgun (WGS) entry which is preliminary data.</text>
</comment>
<dbReference type="GO" id="GO:0015450">
    <property type="term" value="F:protein-transporting ATPase activity"/>
    <property type="evidence" value="ECO:0007669"/>
    <property type="project" value="InterPro"/>
</dbReference>
<evidence type="ECO:0000256" key="8">
    <source>
        <dbReference type="ARBA" id="ARBA00023136"/>
    </source>
</evidence>
<evidence type="ECO:0000256" key="2">
    <source>
        <dbReference type="ARBA" id="ARBA00008445"/>
    </source>
</evidence>
<dbReference type="Pfam" id="PF03840">
    <property type="entry name" value="SecG"/>
    <property type="match status" value="1"/>
</dbReference>
<proteinExistence type="inferred from homology"/>
<dbReference type="EMBL" id="VSSQ01000017">
    <property type="protein sequence ID" value="MPL62364.1"/>
    <property type="molecule type" value="Genomic_DNA"/>
</dbReference>
<evidence type="ECO:0000256" key="4">
    <source>
        <dbReference type="ARBA" id="ARBA00022692"/>
    </source>
</evidence>
<keyword evidence="6 9" id="KW-1133">Transmembrane helix</keyword>
<dbReference type="NCBIfam" id="TIGR00810">
    <property type="entry name" value="secG"/>
    <property type="match status" value="1"/>
</dbReference>
<dbReference type="AlphaFoldDB" id="A0A644T6B8"/>
<keyword evidence="4 9" id="KW-0812">Transmembrane</keyword>
<comment type="similarity">
    <text evidence="2">Belongs to the SecG family.</text>
</comment>
<evidence type="ECO:0000256" key="3">
    <source>
        <dbReference type="ARBA" id="ARBA00022448"/>
    </source>
</evidence>
<sequence length="72" mass="7867">MNWLFTAIAIISILLIVLVLLQKANTDGAGLGGGDSMGMNNKKRGLEKKIFQFTILVVVLFVTFNMIAILAR</sequence>
<feature type="transmembrane region" description="Helical" evidence="9">
    <location>
        <begin position="50"/>
        <end position="71"/>
    </location>
</feature>
<evidence type="ECO:0000256" key="7">
    <source>
        <dbReference type="ARBA" id="ARBA00023010"/>
    </source>
</evidence>
<comment type="subcellular location">
    <subcellularLocation>
        <location evidence="1">Membrane</location>
        <topology evidence="1">Multi-pass membrane protein</topology>
    </subcellularLocation>
</comment>
<evidence type="ECO:0000256" key="5">
    <source>
        <dbReference type="ARBA" id="ARBA00022927"/>
    </source>
</evidence>
<gene>
    <name evidence="10" type="ORF">SDC9_07984</name>
</gene>
<evidence type="ECO:0000256" key="9">
    <source>
        <dbReference type="SAM" id="Phobius"/>
    </source>
</evidence>
<evidence type="ECO:0000313" key="10">
    <source>
        <dbReference type="EMBL" id="MPL62364.1"/>
    </source>
</evidence>
<reference evidence="10" key="1">
    <citation type="submission" date="2019-08" db="EMBL/GenBank/DDBJ databases">
        <authorList>
            <person name="Kucharzyk K."/>
            <person name="Murdoch R.W."/>
            <person name="Higgins S."/>
            <person name="Loffler F."/>
        </authorList>
    </citation>
    <scope>NUCLEOTIDE SEQUENCE</scope>
</reference>
<protein>
    <recommendedName>
        <fullName evidence="11">Protein-export membrane protein SecG</fullName>
    </recommendedName>
</protein>
<dbReference type="InterPro" id="IPR004692">
    <property type="entry name" value="SecG"/>
</dbReference>
<dbReference type="GO" id="GO:0016020">
    <property type="term" value="C:membrane"/>
    <property type="evidence" value="ECO:0007669"/>
    <property type="project" value="UniProtKB-SubCell"/>
</dbReference>
<organism evidence="10">
    <name type="scientific">bioreactor metagenome</name>
    <dbReference type="NCBI Taxonomy" id="1076179"/>
    <lineage>
        <taxon>unclassified sequences</taxon>
        <taxon>metagenomes</taxon>
        <taxon>ecological metagenomes</taxon>
    </lineage>
</organism>
<name>A0A644T6B8_9ZZZZ</name>
<evidence type="ECO:0000256" key="1">
    <source>
        <dbReference type="ARBA" id="ARBA00004141"/>
    </source>
</evidence>
<keyword evidence="5" id="KW-0653">Protein transport</keyword>
<accession>A0A644T6B8</accession>
<keyword evidence="8 9" id="KW-0472">Membrane</keyword>
<evidence type="ECO:0000256" key="6">
    <source>
        <dbReference type="ARBA" id="ARBA00022989"/>
    </source>
</evidence>